<evidence type="ECO:0000313" key="2">
    <source>
        <dbReference type="Proteomes" id="UP000054911"/>
    </source>
</evidence>
<organism evidence="1 2">
    <name type="scientific">Caballeronia pedi</name>
    <dbReference type="NCBI Taxonomy" id="1777141"/>
    <lineage>
        <taxon>Bacteria</taxon>
        <taxon>Pseudomonadati</taxon>
        <taxon>Pseudomonadota</taxon>
        <taxon>Betaproteobacteria</taxon>
        <taxon>Burkholderiales</taxon>
        <taxon>Burkholderiaceae</taxon>
        <taxon>Caballeronia</taxon>
    </lineage>
</organism>
<sequence length="306" mass="34668">MLMLQQGRETFVRVTHAVDDGSPIHIEANRQGIDQQPQSLIDARLHAPEQHGAEHDASIGVDCTARVQHARPGEMTEARETHAEVSGLCAQTRIERCGQRHACFADGRAVMMHIGETEGQRRFVHIGEHVAEERFVRLLIRIEPRLRDQIAERLSRAERIALAVDDRIDFRMHHIERRMIADQVMPVQLNEPAPALRFGRDRDSHQGSLREIEAFRAGIEMPRQRPVDLRNRHGRLAPDDLSSGAEAIVDKSGAQDVVPFDDVLQGIEPRVEPCAAIEGETRGLQIRIALRGQHMMEQNAFLQRRK</sequence>
<proteinExistence type="predicted"/>
<dbReference type="AlphaFoldDB" id="A0A158C8L5"/>
<name>A0A158C8L5_9BURK</name>
<accession>A0A158C8L5</accession>
<dbReference type="Proteomes" id="UP000054911">
    <property type="component" value="Unassembled WGS sequence"/>
</dbReference>
<gene>
    <name evidence="1" type="ORF">AWB80_04813</name>
</gene>
<reference evidence="1" key="1">
    <citation type="submission" date="2016-01" db="EMBL/GenBank/DDBJ databases">
        <authorList>
            <person name="Peeters C."/>
        </authorList>
    </citation>
    <scope>NUCLEOTIDE SEQUENCE [LARGE SCALE GENOMIC DNA]</scope>
    <source>
        <strain evidence="1">LMG 29323</strain>
    </source>
</reference>
<evidence type="ECO:0000313" key="1">
    <source>
        <dbReference type="EMBL" id="SAK78695.1"/>
    </source>
</evidence>
<protein>
    <submittedName>
        <fullName evidence="1">Uncharacterized protein</fullName>
    </submittedName>
</protein>
<dbReference type="STRING" id="1777141.AWB80_04813"/>
<dbReference type="EMBL" id="FCOE02000017">
    <property type="protein sequence ID" value="SAK78695.1"/>
    <property type="molecule type" value="Genomic_DNA"/>
</dbReference>
<keyword evidence="2" id="KW-1185">Reference proteome</keyword>
<comment type="caution">
    <text evidence="1">The sequence shown here is derived from an EMBL/GenBank/DDBJ whole genome shotgun (WGS) entry which is preliminary data.</text>
</comment>